<keyword evidence="3" id="KW-0804">Transcription</keyword>
<sequence length="182" mass="19676">MLFDATLTELADHGYTALTMGGIAARARTGKASLYSRWASKRELLCAALVSAVPPLPAPNARRSARENLLGVLTAHRDLLAGKTGFPGLNVIAQLLHEPALRAIFVDSVIRPRLTVIDSILRTAVEQGEIDSASVTPWSVEIGPALISQHFILTGRAPTRRELILILDTVMRPRAVEPTADR</sequence>
<keyword evidence="2 4" id="KW-0238">DNA-binding</keyword>
<evidence type="ECO:0000256" key="1">
    <source>
        <dbReference type="ARBA" id="ARBA00023015"/>
    </source>
</evidence>
<name>D5P601_9MYCO</name>
<dbReference type="eggNOG" id="COG1309">
    <property type="taxonomic scope" value="Bacteria"/>
</dbReference>
<dbReference type="Gene3D" id="1.10.357.10">
    <property type="entry name" value="Tetracycline Repressor, domain 2"/>
    <property type="match status" value="1"/>
</dbReference>
<feature type="DNA-binding region" description="H-T-H motif" evidence="4">
    <location>
        <begin position="19"/>
        <end position="38"/>
    </location>
</feature>
<evidence type="ECO:0000256" key="3">
    <source>
        <dbReference type="ARBA" id="ARBA00023163"/>
    </source>
</evidence>
<dbReference type="InterPro" id="IPR009057">
    <property type="entry name" value="Homeodomain-like_sf"/>
</dbReference>
<dbReference type="GO" id="GO:0000976">
    <property type="term" value="F:transcription cis-regulatory region binding"/>
    <property type="evidence" value="ECO:0007669"/>
    <property type="project" value="TreeGrafter"/>
</dbReference>
<dbReference type="GO" id="GO:0003700">
    <property type="term" value="F:DNA-binding transcription factor activity"/>
    <property type="evidence" value="ECO:0007669"/>
    <property type="project" value="TreeGrafter"/>
</dbReference>
<evidence type="ECO:0000256" key="2">
    <source>
        <dbReference type="ARBA" id="ARBA00023125"/>
    </source>
</evidence>
<dbReference type="PROSITE" id="PS50977">
    <property type="entry name" value="HTH_TETR_2"/>
    <property type="match status" value="1"/>
</dbReference>
<comment type="caution">
    <text evidence="6">The sequence shown here is derived from an EMBL/GenBank/DDBJ whole genome shotgun (WGS) entry which is preliminary data.</text>
</comment>
<dbReference type="EMBL" id="ADNV01000116">
    <property type="protein sequence ID" value="EFG78487.1"/>
    <property type="molecule type" value="Genomic_DNA"/>
</dbReference>
<dbReference type="Pfam" id="PF16859">
    <property type="entry name" value="TetR_C_11"/>
    <property type="match status" value="1"/>
</dbReference>
<dbReference type="SUPFAM" id="SSF46689">
    <property type="entry name" value="Homeodomain-like"/>
    <property type="match status" value="1"/>
</dbReference>
<feature type="domain" description="HTH tetR-type" evidence="5">
    <location>
        <begin position="1"/>
        <end position="56"/>
    </location>
</feature>
<gene>
    <name evidence="6" type="ORF">HMPREF0591_1595</name>
</gene>
<dbReference type="InterPro" id="IPR011075">
    <property type="entry name" value="TetR_C"/>
</dbReference>
<dbReference type="HOGENOM" id="CLU_069356_25_3_11"/>
<proteinExistence type="predicted"/>
<dbReference type="InterPro" id="IPR036271">
    <property type="entry name" value="Tet_transcr_reg_TetR-rel_C_sf"/>
</dbReference>
<protein>
    <submittedName>
        <fullName evidence="6">Transcriptional regulator, TetR family</fullName>
    </submittedName>
</protein>
<dbReference type="PANTHER" id="PTHR30055:SF225">
    <property type="entry name" value="TRANSCRIPTIONAL REGULATORY PROTEIN-RELATED"/>
    <property type="match status" value="1"/>
</dbReference>
<dbReference type="Pfam" id="PF00440">
    <property type="entry name" value="TetR_N"/>
    <property type="match status" value="1"/>
</dbReference>
<organism evidence="6 7">
    <name type="scientific">Mycobacterium parascrofulaceum ATCC BAA-614</name>
    <dbReference type="NCBI Taxonomy" id="525368"/>
    <lineage>
        <taxon>Bacteria</taxon>
        <taxon>Bacillati</taxon>
        <taxon>Actinomycetota</taxon>
        <taxon>Actinomycetes</taxon>
        <taxon>Mycobacteriales</taxon>
        <taxon>Mycobacteriaceae</taxon>
        <taxon>Mycobacterium</taxon>
        <taxon>Mycobacterium simiae complex</taxon>
    </lineage>
</organism>
<dbReference type="Proteomes" id="UP000003653">
    <property type="component" value="Unassembled WGS sequence"/>
</dbReference>
<accession>D5P601</accession>
<keyword evidence="7" id="KW-1185">Reference proteome</keyword>
<evidence type="ECO:0000313" key="6">
    <source>
        <dbReference type="EMBL" id="EFG78487.1"/>
    </source>
</evidence>
<keyword evidence="1" id="KW-0805">Transcription regulation</keyword>
<dbReference type="InterPro" id="IPR001647">
    <property type="entry name" value="HTH_TetR"/>
</dbReference>
<evidence type="ECO:0000259" key="5">
    <source>
        <dbReference type="PROSITE" id="PS50977"/>
    </source>
</evidence>
<dbReference type="Gene3D" id="1.10.10.60">
    <property type="entry name" value="Homeodomain-like"/>
    <property type="match status" value="1"/>
</dbReference>
<dbReference type="AlphaFoldDB" id="D5P601"/>
<evidence type="ECO:0000256" key="4">
    <source>
        <dbReference type="PROSITE-ProRule" id="PRU00335"/>
    </source>
</evidence>
<dbReference type="PANTHER" id="PTHR30055">
    <property type="entry name" value="HTH-TYPE TRANSCRIPTIONAL REGULATOR RUTR"/>
    <property type="match status" value="1"/>
</dbReference>
<reference evidence="6 7" key="1">
    <citation type="submission" date="2010-04" db="EMBL/GenBank/DDBJ databases">
        <authorList>
            <person name="Muzny D."/>
            <person name="Qin X."/>
            <person name="Deng J."/>
            <person name="Jiang H."/>
            <person name="Liu Y."/>
            <person name="Qu J."/>
            <person name="Song X.-Z."/>
            <person name="Zhang L."/>
            <person name="Thornton R."/>
            <person name="Coyle M."/>
            <person name="Francisco L."/>
            <person name="Jackson L."/>
            <person name="Javaid M."/>
            <person name="Korchina V."/>
            <person name="Kovar C."/>
            <person name="Mata R."/>
            <person name="Mathew T."/>
            <person name="Ngo R."/>
            <person name="Nguyen L."/>
            <person name="Nguyen N."/>
            <person name="Okwuonu G."/>
            <person name="Ongeri F."/>
            <person name="Pham C."/>
            <person name="Simmons D."/>
            <person name="Wilczek-Boney K."/>
            <person name="Hale W."/>
            <person name="Jakkamsetti A."/>
            <person name="Pham P."/>
            <person name="Ruth R."/>
            <person name="San Lucas F."/>
            <person name="Warren J."/>
            <person name="Zhang J."/>
            <person name="Zhao Z."/>
            <person name="Zhou C."/>
            <person name="Zhu D."/>
            <person name="Lee S."/>
            <person name="Bess C."/>
            <person name="Blankenburg K."/>
            <person name="Forbes L."/>
            <person name="Fu Q."/>
            <person name="Gubbala S."/>
            <person name="Hirani K."/>
            <person name="Jayaseelan J.C."/>
            <person name="Lara F."/>
            <person name="Munidasa M."/>
            <person name="Palculict T."/>
            <person name="Patil S."/>
            <person name="Pu L.-L."/>
            <person name="Saada N."/>
            <person name="Tang L."/>
            <person name="Weissenberger G."/>
            <person name="Zhu Y."/>
            <person name="Hemphill L."/>
            <person name="Shang Y."/>
            <person name="Youmans B."/>
            <person name="Ayvaz T."/>
            <person name="Ross M."/>
            <person name="Santibanez J."/>
            <person name="Aqrawi P."/>
            <person name="Gross S."/>
            <person name="Joshi V."/>
            <person name="Fowler G."/>
            <person name="Nazareth L."/>
            <person name="Reid J."/>
            <person name="Worley K."/>
            <person name="Petrosino J."/>
            <person name="Highlander S."/>
            <person name="Gibbs R."/>
        </authorList>
    </citation>
    <scope>NUCLEOTIDE SEQUENCE [LARGE SCALE GENOMIC DNA]</scope>
    <source>
        <strain evidence="6 7">ATCC BAA-614</strain>
    </source>
</reference>
<dbReference type="InterPro" id="IPR050109">
    <property type="entry name" value="HTH-type_TetR-like_transc_reg"/>
</dbReference>
<dbReference type="SUPFAM" id="SSF48498">
    <property type="entry name" value="Tetracyclin repressor-like, C-terminal domain"/>
    <property type="match status" value="1"/>
</dbReference>
<evidence type="ECO:0000313" key="7">
    <source>
        <dbReference type="Proteomes" id="UP000003653"/>
    </source>
</evidence>